<dbReference type="InterPro" id="IPR001867">
    <property type="entry name" value="OmpR/PhoB-type_DNA-bd"/>
</dbReference>
<dbReference type="PANTHER" id="PTHR48111">
    <property type="entry name" value="REGULATOR OF RPOS"/>
    <property type="match status" value="1"/>
</dbReference>
<evidence type="ECO:0000256" key="2">
    <source>
        <dbReference type="PROSITE-ProRule" id="PRU01091"/>
    </source>
</evidence>
<dbReference type="InterPro" id="IPR011006">
    <property type="entry name" value="CheY-like_superfamily"/>
</dbReference>
<feature type="DNA-binding region" description="OmpR/PhoB-type" evidence="2">
    <location>
        <begin position="155"/>
        <end position="252"/>
    </location>
</feature>
<dbReference type="PANTHER" id="PTHR48111:SF36">
    <property type="entry name" value="TRANSCRIPTIONAL REGULATORY PROTEIN CUTR"/>
    <property type="match status" value="1"/>
</dbReference>
<dbReference type="InterPro" id="IPR036388">
    <property type="entry name" value="WH-like_DNA-bd_sf"/>
</dbReference>
<gene>
    <name evidence="4" type="ORF">ACFPQB_00630</name>
</gene>
<feature type="domain" description="OmpR/PhoB-type" evidence="3">
    <location>
        <begin position="155"/>
        <end position="252"/>
    </location>
</feature>
<comment type="caution">
    <text evidence="4">The sequence shown here is derived from an EMBL/GenBank/DDBJ whole genome shotgun (WGS) entry which is preliminary data.</text>
</comment>
<evidence type="ECO:0000313" key="5">
    <source>
        <dbReference type="Proteomes" id="UP001596072"/>
    </source>
</evidence>
<reference evidence="5" key="1">
    <citation type="journal article" date="2019" name="Int. J. Syst. Evol. Microbiol.">
        <title>The Global Catalogue of Microorganisms (GCM) 10K type strain sequencing project: providing services to taxonomists for standard genome sequencing and annotation.</title>
        <authorList>
            <consortium name="The Broad Institute Genomics Platform"/>
            <consortium name="The Broad Institute Genome Sequencing Center for Infectious Disease"/>
            <person name="Wu L."/>
            <person name="Ma J."/>
        </authorList>
    </citation>
    <scope>NUCLEOTIDE SEQUENCE [LARGE SCALE GENOMIC DNA]</scope>
    <source>
        <strain evidence="5">YIM 94188</strain>
    </source>
</reference>
<dbReference type="SUPFAM" id="SSF46894">
    <property type="entry name" value="C-terminal effector domain of the bipartite response regulators"/>
    <property type="match status" value="1"/>
</dbReference>
<evidence type="ECO:0000313" key="4">
    <source>
        <dbReference type="EMBL" id="MFC5727401.1"/>
    </source>
</evidence>
<dbReference type="Gene3D" id="1.10.10.10">
    <property type="entry name" value="Winged helix-like DNA-binding domain superfamily/Winged helix DNA-binding domain"/>
    <property type="match status" value="1"/>
</dbReference>
<evidence type="ECO:0000259" key="3">
    <source>
        <dbReference type="PROSITE" id="PS51755"/>
    </source>
</evidence>
<proteinExistence type="predicted"/>
<sequence>MSTQSPRASFSGSVTRQQTVRAYLHRWAETAGAQLLVVDPMGDDGALSEAMAGRGVHVTWVTSTIDGLVEFGRTDPHAVLLAPDAPGIAPAEFVGAIRRHGSPYVIAGAVDPSGAESREVGALILAGASAVVLRPYAAPHLWELLSHAPRSLAEHARLEVGPIVLDATAYSVRVHGERIADLPLKEFELLRALMLRAPGVVSDDELRDALWGTASSRPGGNTIAMHVTRLRSRLHGAAVVRRIRGRGYSLTPDPD</sequence>
<dbReference type="CDD" id="cd00383">
    <property type="entry name" value="trans_reg_C"/>
    <property type="match status" value="1"/>
</dbReference>
<dbReference type="SUPFAM" id="SSF52172">
    <property type="entry name" value="CheY-like"/>
    <property type="match status" value="1"/>
</dbReference>
<dbReference type="Pfam" id="PF00486">
    <property type="entry name" value="Trans_reg_C"/>
    <property type="match status" value="1"/>
</dbReference>
<dbReference type="InterPro" id="IPR016032">
    <property type="entry name" value="Sig_transdc_resp-reg_C-effctor"/>
</dbReference>
<dbReference type="PROSITE" id="PS51755">
    <property type="entry name" value="OMPR_PHOB"/>
    <property type="match status" value="1"/>
</dbReference>
<dbReference type="Proteomes" id="UP001596072">
    <property type="component" value="Unassembled WGS sequence"/>
</dbReference>
<keyword evidence="5" id="KW-1185">Reference proteome</keyword>
<name>A0ABW0Z8T9_9ACTN</name>
<organism evidence="4 5">
    <name type="scientific">Nocardioides vastitatis</name>
    <dbReference type="NCBI Taxonomy" id="2568655"/>
    <lineage>
        <taxon>Bacteria</taxon>
        <taxon>Bacillati</taxon>
        <taxon>Actinomycetota</taxon>
        <taxon>Actinomycetes</taxon>
        <taxon>Propionibacteriales</taxon>
        <taxon>Nocardioidaceae</taxon>
        <taxon>Nocardioides</taxon>
    </lineage>
</organism>
<accession>A0ABW0Z8T9</accession>
<protein>
    <submittedName>
        <fullName evidence="4">Winged-helix domain-containing protein</fullName>
    </submittedName>
</protein>
<dbReference type="RefSeq" id="WP_136433467.1">
    <property type="nucleotide sequence ID" value="NZ_JBHSNS010000001.1"/>
</dbReference>
<dbReference type="EMBL" id="JBHSNS010000001">
    <property type="protein sequence ID" value="MFC5727401.1"/>
    <property type="molecule type" value="Genomic_DNA"/>
</dbReference>
<dbReference type="SMART" id="SM00862">
    <property type="entry name" value="Trans_reg_C"/>
    <property type="match status" value="1"/>
</dbReference>
<dbReference type="InterPro" id="IPR039420">
    <property type="entry name" value="WalR-like"/>
</dbReference>
<evidence type="ECO:0000256" key="1">
    <source>
        <dbReference type="ARBA" id="ARBA00023125"/>
    </source>
</evidence>
<keyword evidence="1 2" id="KW-0238">DNA-binding</keyword>